<gene>
    <name evidence="6" type="ORF">YC6258_02908</name>
</gene>
<dbReference type="AlphaFoldDB" id="A0A0C5VKW2"/>
<dbReference type="GO" id="GO:0032259">
    <property type="term" value="P:methylation"/>
    <property type="evidence" value="ECO:0007669"/>
    <property type="project" value="UniProtKB-KW"/>
</dbReference>
<keyword evidence="7" id="KW-1185">Reference proteome</keyword>
<dbReference type="EC" id="2.1.1.-" evidence="6"/>
<evidence type="ECO:0000256" key="1">
    <source>
        <dbReference type="ARBA" id="ARBA00022552"/>
    </source>
</evidence>
<dbReference type="InterPro" id="IPR029063">
    <property type="entry name" value="SAM-dependent_MTases_sf"/>
</dbReference>
<keyword evidence="1" id="KW-0698">rRNA processing</keyword>
<sequence>MTVIHPYKLLKNIVLERLRFFELGECGRIFHGRGSCYGGLEALTVDKFGPVLVVILYRKPDDMAILEQEMAVLLSLSDRLTHLAFQFRFVRPTQWYWPGESLDGCIGYEDGIAYRLRFDHQNPGLFLDMQEGRRWVRAYAAGKRIANLFSYTCAFSVVAEVAGCLETVNFDMSRSALNAGRENIRLNQGDVARHRLFDHDILKSLGKITRLSPFDLVIIDPPVRQDSFDPVKGYQRILLRVRDWVVESGYLLVTMNEPTISVGEFRTMLESRLGEGFDFIRRLPSARFVEELRPDYGLKVLLYQKSPASSADG</sequence>
<evidence type="ECO:0000256" key="2">
    <source>
        <dbReference type="ARBA" id="ARBA00022603"/>
    </source>
</evidence>
<dbReference type="Gene3D" id="3.40.50.150">
    <property type="entry name" value="Vaccinia Virus protein VP39"/>
    <property type="match status" value="1"/>
</dbReference>
<dbReference type="EMBL" id="CP007142">
    <property type="protein sequence ID" value="AJQ94946.1"/>
    <property type="molecule type" value="Genomic_DNA"/>
</dbReference>
<dbReference type="Pfam" id="PF10672">
    <property type="entry name" value="Methyltrans_SAM"/>
    <property type="match status" value="1"/>
</dbReference>
<dbReference type="GO" id="GO:0008168">
    <property type="term" value="F:methyltransferase activity"/>
    <property type="evidence" value="ECO:0007669"/>
    <property type="project" value="UniProtKB-KW"/>
</dbReference>
<protein>
    <submittedName>
        <fullName evidence="6">Putative SAM-dependent methyltransferase</fullName>
        <ecNumber evidence="6">2.1.1.-</ecNumber>
    </submittedName>
</protein>
<keyword evidence="3 6" id="KW-0808">Transferase</keyword>
<name>A0A0C5VKW2_9GAMM</name>
<dbReference type="KEGG" id="gsn:YC6258_02908"/>
<dbReference type="STRING" id="1445510.YC6258_02908"/>
<organism evidence="6 7">
    <name type="scientific">Gynuella sunshinyii YC6258</name>
    <dbReference type="NCBI Taxonomy" id="1445510"/>
    <lineage>
        <taxon>Bacteria</taxon>
        <taxon>Pseudomonadati</taxon>
        <taxon>Pseudomonadota</taxon>
        <taxon>Gammaproteobacteria</taxon>
        <taxon>Oceanospirillales</taxon>
        <taxon>Saccharospirillaceae</taxon>
        <taxon>Gynuella</taxon>
    </lineage>
</organism>
<dbReference type="RefSeq" id="WP_052830259.1">
    <property type="nucleotide sequence ID" value="NZ_CP007142.1"/>
</dbReference>
<dbReference type="SUPFAM" id="SSF53335">
    <property type="entry name" value="S-adenosyl-L-methionine-dependent methyltransferases"/>
    <property type="match status" value="1"/>
</dbReference>
<dbReference type="InterPro" id="IPR019614">
    <property type="entry name" value="SAM-dep_methyl-trfase"/>
</dbReference>
<dbReference type="Proteomes" id="UP000032266">
    <property type="component" value="Chromosome"/>
</dbReference>
<evidence type="ECO:0000313" key="6">
    <source>
        <dbReference type="EMBL" id="AJQ94946.1"/>
    </source>
</evidence>
<dbReference type="HOGENOM" id="CLU_014042_1_0_6"/>
<dbReference type="PANTHER" id="PTHR43042:SF3">
    <property type="entry name" value="RIBOSOMAL RNA LARGE SUBUNIT METHYLTRANSFERASE YWBD-RELATED"/>
    <property type="match status" value="1"/>
</dbReference>
<reference evidence="6 7" key="1">
    <citation type="submission" date="2014-01" db="EMBL/GenBank/DDBJ databases">
        <title>Full genme sequencing of cellulolytic bacterium Gynuella sunshinyii YC6258T gen. nov., sp. nov.</title>
        <authorList>
            <person name="Khan H."/>
            <person name="Chung E.J."/>
            <person name="Chung Y.R."/>
        </authorList>
    </citation>
    <scope>NUCLEOTIDE SEQUENCE [LARGE SCALE GENOMIC DNA]</scope>
    <source>
        <strain evidence="6 7">YC6258</strain>
    </source>
</reference>
<proteinExistence type="predicted"/>
<evidence type="ECO:0000256" key="3">
    <source>
        <dbReference type="ARBA" id="ARBA00022679"/>
    </source>
</evidence>
<dbReference type="GO" id="GO:0006364">
    <property type="term" value="P:rRNA processing"/>
    <property type="evidence" value="ECO:0007669"/>
    <property type="project" value="UniProtKB-KW"/>
</dbReference>
<keyword evidence="2 6" id="KW-0489">Methyltransferase</keyword>
<evidence type="ECO:0000313" key="7">
    <source>
        <dbReference type="Proteomes" id="UP000032266"/>
    </source>
</evidence>
<evidence type="ECO:0000256" key="4">
    <source>
        <dbReference type="ARBA" id="ARBA00022691"/>
    </source>
</evidence>
<dbReference type="PANTHER" id="PTHR43042">
    <property type="entry name" value="SAM-DEPENDENT METHYLTRANSFERASE"/>
    <property type="match status" value="1"/>
</dbReference>
<feature type="domain" description="S-adenosylmethionine-dependent methyltransferase" evidence="5">
    <location>
        <begin position="28"/>
        <end position="303"/>
    </location>
</feature>
<dbReference type="OrthoDB" id="9805492at2"/>
<accession>A0A0C5VKW2</accession>
<keyword evidence="4" id="KW-0949">S-adenosyl-L-methionine</keyword>
<evidence type="ECO:0000259" key="5">
    <source>
        <dbReference type="Pfam" id="PF10672"/>
    </source>
</evidence>